<sequence length="319" mass="32919">MRKSMKKVTMAALFAALLLAGCTPLPGKSADSASNDMETSMRDIGQAAESFGETIQQNVGEAVGSAAQTIEDTADHVSDQLKSGRITKQLSTQSPVGSASTLVLDNSVGDIELKPGSGTDLNVTATIISYNALGRKDTSQRILNSAEVSIRESGGELKVNTHPKDKPDTDLWSWASRTYGTSDFSISYIIEIPASISQFDIKGDVGKIKLHGLTGTYHISSDVGSVSIEDAHITGKSSINTDTGSISLAIAAMDSSSSLTASTDVGSIKAALEQSLSCTLEADTDLGRVSGVPSGKSDINGGGPLLSLSSSVGAISVTK</sequence>
<protein>
    <recommendedName>
        <fullName evidence="4">Adhesin domain-containing protein</fullName>
    </recommendedName>
</protein>
<name>A0A089IWN2_PAEDU</name>
<feature type="signal peptide" evidence="1">
    <location>
        <begin position="1"/>
        <end position="20"/>
    </location>
</feature>
<keyword evidence="1" id="KW-0732">Signal</keyword>
<keyword evidence="3" id="KW-1185">Reference proteome</keyword>
<evidence type="ECO:0000256" key="1">
    <source>
        <dbReference type="SAM" id="SignalP"/>
    </source>
</evidence>
<accession>A0A089IWN2</accession>
<dbReference type="RefSeq" id="WP_042207168.1">
    <property type="nucleotide sequence ID" value="NZ_CP009288.1"/>
</dbReference>
<evidence type="ECO:0008006" key="4">
    <source>
        <dbReference type="Google" id="ProtNLM"/>
    </source>
</evidence>
<dbReference type="OrthoDB" id="2652108at2"/>
<dbReference type="STRING" id="44251.PDUR_16705"/>
<feature type="chain" id="PRO_5038859766" description="Adhesin domain-containing protein" evidence="1">
    <location>
        <begin position="21"/>
        <end position="319"/>
    </location>
</feature>
<evidence type="ECO:0000313" key="3">
    <source>
        <dbReference type="Proteomes" id="UP000029409"/>
    </source>
</evidence>
<dbReference type="eggNOG" id="ENOG502ZHIK">
    <property type="taxonomic scope" value="Bacteria"/>
</dbReference>
<dbReference type="PROSITE" id="PS51257">
    <property type="entry name" value="PROKAR_LIPOPROTEIN"/>
    <property type="match status" value="1"/>
</dbReference>
<dbReference type="EMBL" id="CP009288">
    <property type="protein sequence ID" value="AIQ13374.1"/>
    <property type="molecule type" value="Genomic_DNA"/>
</dbReference>
<dbReference type="AlphaFoldDB" id="A0A089IWN2"/>
<dbReference type="Proteomes" id="UP000029409">
    <property type="component" value="Chromosome"/>
</dbReference>
<proteinExistence type="predicted"/>
<dbReference type="KEGG" id="pdu:PDUR_16705"/>
<evidence type="ECO:0000313" key="2">
    <source>
        <dbReference type="EMBL" id="AIQ13374.1"/>
    </source>
</evidence>
<reference evidence="2 3" key="1">
    <citation type="submission" date="2014-08" db="EMBL/GenBank/DDBJ databases">
        <title>Comparative genomics of the Paenibacillus odorifer group.</title>
        <authorList>
            <person name="den Bakker H.C."/>
            <person name="Tsai Y.-C."/>
            <person name="Martin N."/>
            <person name="Korlach J."/>
            <person name="Wiedmann M."/>
        </authorList>
    </citation>
    <scope>NUCLEOTIDE SEQUENCE [LARGE SCALE GENOMIC DNA]</scope>
    <source>
        <strain evidence="2 3">DSM 1735</strain>
    </source>
</reference>
<organism evidence="2 3">
    <name type="scientific">Paenibacillus durus</name>
    <name type="common">Paenibacillus azotofixans</name>
    <dbReference type="NCBI Taxonomy" id="44251"/>
    <lineage>
        <taxon>Bacteria</taxon>
        <taxon>Bacillati</taxon>
        <taxon>Bacillota</taxon>
        <taxon>Bacilli</taxon>
        <taxon>Bacillales</taxon>
        <taxon>Paenibacillaceae</taxon>
        <taxon>Paenibacillus</taxon>
    </lineage>
</organism>
<gene>
    <name evidence="2" type="ORF">PDUR_16705</name>
</gene>